<accession>A0A200QMU3</accession>
<dbReference type="Pfam" id="PF13456">
    <property type="entry name" value="RVT_3"/>
    <property type="match status" value="1"/>
</dbReference>
<proteinExistence type="predicted"/>
<gene>
    <name evidence="2" type="ORF">BVC80_49g27</name>
</gene>
<dbReference type="CDD" id="cd06222">
    <property type="entry name" value="RNase_H_like"/>
    <property type="match status" value="1"/>
</dbReference>
<dbReference type="GO" id="GO:0004523">
    <property type="term" value="F:RNA-DNA hybrid ribonuclease activity"/>
    <property type="evidence" value="ECO:0007669"/>
    <property type="project" value="InterPro"/>
</dbReference>
<dbReference type="InterPro" id="IPR002156">
    <property type="entry name" value="RNaseH_domain"/>
</dbReference>
<dbReference type="Proteomes" id="UP000195402">
    <property type="component" value="Unassembled WGS sequence"/>
</dbReference>
<dbReference type="InterPro" id="IPR053151">
    <property type="entry name" value="RNase_H-like"/>
</dbReference>
<dbReference type="InterPro" id="IPR012337">
    <property type="entry name" value="RNaseH-like_sf"/>
</dbReference>
<keyword evidence="3" id="KW-1185">Reference proteome</keyword>
<dbReference type="SUPFAM" id="SSF53098">
    <property type="entry name" value="Ribonuclease H-like"/>
    <property type="match status" value="1"/>
</dbReference>
<evidence type="ECO:0000259" key="1">
    <source>
        <dbReference type="Pfam" id="PF13456"/>
    </source>
</evidence>
<feature type="domain" description="RNase H type-1" evidence="1">
    <location>
        <begin position="69"/>
        <end position="153"/>
    </location>
</feature>
<dbReference type="PANTHER" id="PTHR47723">
    <property type="entry name" value="OS05G0353850 PROTEIN"/>
    <property type="match status" value="1"/>
</dbReference>
<dbReference type="EMBL" id="MVGT01001542">
    <property type="protein sequence ID" value="OVA11793.1"/>
    <property type="molecule type" value="Genomic_DNA"/>
</dbReference>
<dbReference type="InParanoid" id="A0A200QMU3"/>
<dbReference type="InterPro" id="IPR044730">
    <property type="entry name" value="RNase_H-like_dom_plant"/>
</dbReference>
<protein>
    <recommendedName>
        <fullName evidence="1">RNase H type-1 domain-containing protein</fullName>
    </recommendedName>
</protein>
<evidence type="ECO:0000313" key="3">
    <source>
        <dbReference type="Proteomes" id="UP000195402"/>
    </source>
</evidence>
<dbReference type="OrthoDB" id="1938131at2759"/>
<dbReference type="PANTHER" id="PTHR47723:SF23">
    <property type="entry name" value="REVERSE TRANSCRIPTASE-LIKE PROTEIN"/>
    <property type="match status" value="1"/>
</dbReference>
<dbReference type="Gene3D" id="3.30.420.10">
    <property type="entry name" value="Ribonuclease H-like superfamily/Ribonuclease H"/>
    <property type="match status" value="1"/>
</dbReference>
<reference evidence="2 3" key="1">
    <citation type="journal article" date="2017" name="Mol. Plant">
        <title>The Genome of Medicinal Plant Macleaya cordata Provides New Insights into Benzylisoquinoline Alkaloids Metabolism.</title>
        <authorList>
            <person name="Liu X."/>
            <person name="Liu Y."/>
            <person name="Huang P."/>
            <person name="Ma Y."/>
            <person name="Qing Z."/>
            <person name="Tang Q."/>
            <person name="Cao H."/>
            <person name="Cheng P."/>
            <person name="Zheng Y."/>
            <person name="Yuan Z."/>
            <person name="Zhou Y."/>
            <person name="Liu J."/>
            <person name="Tang Z."/>
            <person name="Zhuo Y."/>
            <person name="Zhang Y."/>
            <person name="Yu L."/>
            <person name="Huang J."/>
            <person name="Yang P."/>
            <person name="Peng Q."/>
            <person name="Zhang J."/>
            <person name="Jiang W."/>
            <person name="Zhang Z."/>
            <person name="Lin K."/>
            <person name="Ro D.K."/>
            <person name="Chen X."/>
            <person name="Xiong X."/>
            <person name="Shang Y."/>
            <person name="Huang S."/>
            <person name="Zeng J."/>
        </authorList>
    </citation>
    <scope>NUCLEOTIDE SEQUENCE [LARGE SCALE GENOMIC DNA]</scope>
    <source>
        <strain evidence="3">cv. BLH2017</strain>
        <tissue evidence="2">Root</tissue>
    </source>
</reference>
<dbReference type="GO" id="GO:0003676">
    <property type="term" value="F:nucleic acid binding"/>
    <property type="evidence" value="ECO:0007669"/>
    <property type="project" value="InterPro"/>
</dbReference>
<sequence length="171" mass="19822">MFKLRGLDFRCSHIYKEGNGVPDCLAGMGERLVEQQWWTNAPPPVSSFVGHDMAFKPYYRLNLRGPLGNQTSIFVELSAVIFAINYAVERDWRKLWLECDSLFILLTIKNPRMVPWHLRVAWQNCMFKLRGLDFRCSHIYKEGNGVPDCLAGMGERLVEQQWWTNAPPPGF</sequence>
<comment type="caution">
    <text evidence="2">The sequence shown here is derived from an EMBL/GenBank/DDBJ whole genome shotgun (WGS) entry which is preliminary data.</text>
</comment>
<dbReference type="AlphaFoldDB" id="A0A200QMU3"/>
<organism evidence="2 3">
    <name type="scientific">Macleaya cordata</name>
    <name type="common">Five-seeded plume-poppy</name>
    <name type="synonym">Bocconia cordata</name>
    <dbReference type="NCBI Taxonomy" id="56857"/>
    <lineage>
        <taxon>Eukaryota</taxon>
        <taxon>Viridiplantae</taxon>
        <taxon>Streptophyta</taxon>
        <taxon>Embryophyta</taxon>
        <taxon>Tracheophyta</taxon>
        <taxon>Spermatophyta</taxon>
        <taxon>Magnoliopsida</taxon>
        <taxon>Ranunculales</taxon>
        <taxon>Papaveraceae</taxon>
        <taxon>Papaveroideae</taxon>
        <taxon>Macleaya</taxon>
    </lineage>
</organism>
<dbReference type="InterPro" id="IPR036397">
    <property type="entry name" value="RNaseH_sf"/>
</dbReference>
<name>A0A200QMU3_MACCD</name>
<evidence type="ECO:0000313" key="2">
    <source>
        <dbReference type="EMBL" id="OVA11793.1"/>
    </source>
</evidence>